<evidence type="ECO:0000313" key="3">
    <source>
        <dbReference type="Proteomes" id="UP001140562"/>
    </source>
</evidence>
<comment type="caution">
    <text evidence="2">The sequence shown here is derived from an EMBL/GenBank/DDBJ whole genome shotgun (WGS) entry which is preliminary data.</text>
</comment>
<feature type="signal peptide" evidence="1">
    <location>
        <begin position="1"/>
        <end position="27"/>
    </location>
</feature>
<dbReference type="OrthoDB" id="291007at2759"/>
<dbReference type="Proteomes" id="UP001140562">
    <property type="component" value="Unassembled WGS sequence"/>
</dbReference>
<protein>
    <submittedName>
        <fullName evidence="2">Uncharacterized protein</fullName>
    </submittedName>
</protein>
<proteinExistence type="predicted"/>
<keyword evidence="1" id="KW-0732">Signal</keyword>
<reference evidence="2" key="1">
    <citation type="submission" date="2022-10" db="EMBL/GenBank/DDBJ databases">
        <title>Tapping the CABI collections for fungal endophytes: first genome assemblies for Collariella, Neodidymelliopsis, Ascochyta clinopodiicola, Didymella pomorum, Didymosphaeria variabile, Neocosmospora piperis and Neocucurbitaria cava.</title>
        <authorList>
            <person name="Hill R."/>
        </authorList>
    </citation>
    <scope>NUCLEOTIDE SEQUENCE</scope>
    <source>
        <strain evidence="2">IMI 360193</strain>
    </source>
</reference>
<dbReference type="AlphaFoldDB" id="A0A9W9BWK0"/>
<organism evidence="2 3">
    <name type="scientific">Didymella glomerata</name>
    <dbReference type="NCBI Taxonomy" id="749621"/>
    <lineage>
        <taxon>Eukaryota</taxon>
        <taxon>Fungi</taxon>
        <taxon>Dikarya</taxon>
        <taxon>Ascomycota</taxon>
        <taxon>Pezizomycotina</taxon>
        <taxon>Dothideomycetes</taxon>
        <taxon>Pleosporomycetidae</taxon>
        <taxon>Pleosporales</taxon>
        <taxon>Pleosporineae</taxon>
        <taxon>Didymellaceae</taxon>
        <taxon>Didymella</taxon>
    </lineage>
</organism>
<accession>A0A9W9BWK0</accession>
<keyword evidence="3" id="KW-1185">Reference proteome</keyword>
<dbReference type="EMBL" id="JAPEUV010000135">
    <property type="protein sequence ID" value="KAJ4331868.1"/>
    <property type="molecule type" value="Genomic_DNA"/>
</dbReference>
<gene>
    <name evidence="2" type="ORF">N0V87_008805</name>
</gene>
<evidence type="ECO:0000256" key="1">
    <source>
        <dbReference type="SAM" id="SignalP"/>
    </source>
</evidence>
<feature type="chain" id="PRO_5040752940" evidence="1">
    <location>
        <begin position="28"/>
        <end position="102"/>
    </location>
</feature>
<name>A0A9W9BWK0_9PLEO</name>
<sequence>MATTYLSIWRGLLFLTIFASLATSCMSAFNDFKYNDNATFLEEAVAQCEADPAMGWTDVLGSTSPLQPWPQNNSGLVNIQYCWPDLETKLKLENAIQGGWAM</sequence>
<evidence type="ECO:0000313" key="2">
    <source>
        <dbReference type="EMBL" id="KAJ4331868.1"/>
    </source>
</evidence>